<reference evidence="3" key="1">
    <citation type="submission" date="2006-10" db="EMBL/GenBank/DDBJ databases">
        <authorList>
            <person name="Amadeo P."/>
            <person name="Zhao Q."/>
            <person name="Wortman J."/>
            <person name="Fraser-Liggett C."/>
            <person name="Carlton J."/>
        </authorList>
    </citation>
    <scope>NUCLEOTIDE SEQUENCE</scope>
    <source>
        <strain evidence="3">G3</strain>
    </source>
</reference>
<feature type="coiled-coil region" evidence="1">
    <location>
        <begin position="26"/>
        <end position="134"/>
    </location>
</feature>
<keyword evidence="4" id="KW-1185">Reference proteome</keyword>
<dbReference type="Proteomes" id="UP000001542">
    <property type="component" value="Unassembled WGS sequence"/>
</dbReference>
<dbReference type="RefSeq" id="XP_001318999.1">
    <property type="nucleotide sequence ID" value="XM_001318964.1"/>
</dbReference>
<name>A2EKN7_TRIV3</name>
<dbReference type="SMR" id="A2EKN7"/>
<keyword evidence="1" id="KW-0175">Coiled coil</keyword>
<evidence type="ECO:0000313" key="4">
    <source>
        <dbReference type="Proteomes" id="UP000001542"/>
    </source>
</evidence>
<gene>
    <name evidence="3" type="ORF">TVAG_103260</name>
</gene>
<feature type="region of interest" description="Disordered" evidence="2">
    <location>
        <begin position="1"/>
        <end position="26"/>
    </location>
</feature>
<dbReference type="AlphaFoldDB" id="A2EKN7"/>
<dbReference type="VEuPathDB" id="TrichDB:TVAG_103260"/>
<evidence type="ECO:0000313" key="3">
    <source>
        <dbReference type="EMBL" id="EAY06776.1"/>
    </source>
</evidence>
<accession>A2EKN7</accession>
<feature type="compositionally biased region" description="Polar residues" evidence="2">
    <location>
        <begin position="1"/>
        <end position="15"/>
    </location>
</feature>
<dbReference type="EMBL" id="DS113415">
    <property type="protein sequence ID" value="EAY06776.1"/>
    <property type="molecule type" value="Genomic_DNA"/>
</dbReference>
<reference evidence="3" key="2">
    <citation type="journal article" date="2007" name="Science">
        <title>Draft genome sequence of the sexually transmitted pathogen Trichomonas vaginalis.</title>
        <authorList>
            <person name="Carlton J.M."/>
            <person name="Hirt R.P."/>
            <person name="Silva J.C."/>
            <person name="Delcher A.L."/>
            <person name="Schatz M."/>
            <person name="Zhao Q."/>
            <person name="Wortman J.R."/>
            <person name="Bidwell S.L."/>
            <person name="Alsmark U.C.M."/>
            <person name="Besteiro S."/>
            <person name="Sicheritz-Ponten T."/>
            <person name="Noel C.J."/>
            <person name="Dacks J.B."/>
            <person name="Foster P.G."/>
            <person name="Simillion C."/>
            <person name="Van de Peer Y."/>
            <person name="Miranda-Saavedra D."/>
            <person name="Barton G.J."/>
            <person name="Westrop G.D."/>
            <person name="Mueller S."/>
            <person name="Dessi D."/>
            <person name="Fiori P.L."/>
            <person name="Ren Q."/>
            <person name="Paulsen I."/>
            <person name="Zhang H."/>
            <person name="Bastida-Corcuera F.D."/>
            <person name="Simoes-Barbosa A."/>
            <person name="Brown M.T."/>
            <person name="Hayes R.D."/>
            <person name="Mukherjee M."/>
            <person name="Okumura C.Y."/>
            <person name="Schneider R."/>
            <person name="Smith A.J."/>
            <person name="Vanacova S."/>
            <person name="Villalvazo M."/>
            <person name="Haas B.J."/>
            <person name="Pertea M."/>
            <person name="Feldblyum T.V."/>
            <person name="Utterback T.R."/>
            <person name="Shu C.L."/>
            <person name="Osoegawa K."/>
            <person name="de Jong P.J."/>
            <person name="Hrdy I."/>
            <person name="Horvathova L."/>
            <person name="Zubacova Z."/>
            <person name="Dolezal P."/>
            <person name="Malik S.B."/>
            <person name="Logsdon J.M. Jr."/>
            <person name="Henze K."/>
            <person name="Gupta A."/>
            <person name="Wang C.C."/>
            <person name="Dunne R.L."/>
            <person name="Upcroft J.A."/>
            <person name="Upcroft P."/>
            <person name="White O."/>
            <person name="Salzberg S.L."/>
            <person name="Tang P."/>
            <person name="Chiu C.-H."/>
            <person name="Lee Y.-S."/>
            <person name="Embley T.M."/>
            <person name="Coombs G.H."/>
            <person name="Mottram J.C."/>
            <person name="Tachezy J."/>
            <person name="Fraser-Liggett C.M."/>
            <person name="Johnson P.J."/>
        </authorList>
    </citation>
    <scope>NUCLEOTIDE SEQUENCE [LARGE SCALE GENOMIC DNA]</scope>
    <source>
        <strain evidence="3">G3</strain>
    </source>
</reference>
<organism evidence="3 4">
    <name type="scientific">Trichomonas vaginalis (strain ATCC PRA-98 / G3)</name>
    <dbReference type="NCBI Taxonomy" id="412133"/>
    <lineage>
        <taxon>Eukaryota</taxon>
        <taxon>Metamonada</taxon>
        <taxon>Parabasalia</taxon>
        <taxon>Trichomonadida</taxon>
        <taxon>Trichomonadidae</taxon>
        <taxon>Trichomonas</taxon>
    </lineage>
</organism>
<dbReference type="InParanoid" id="A2EKN7"/>
<dbReference type="VEuPathDB" id="TrichDB:TVAGG3_0931380"/>
<proteinExistence type="predicted"/>
<evidence type="ECO:0000256" key="2">
    <source>
        <dbReference type="SAM" id="MobiDB-lite"/>
    </source>
</evidence>
<protein>
    <submittedName>
        <fullName evidence="3">Uncharacterized protein</fullName>
    </submittedName>
</protein>
<sequence>MTQTPTEVIPSSTTIEPEESKYRGQVEDIKRRSNDILERIQDFENNSKALREQQEYERERKMKDRLRLKKSDPFTPRTFESLHEEELDLRAQLQRLKKKNSRLKSQMDDMKKLLADSEAKERELQDELDFTYQKRLLLSKKLEDI</sequence>
<dbReference type="KEGG" id="tva:75679453"/>
<evidence type="ECO:0000256" key="1">
    <source>
        <dbReference type="SAM" id="Coils"/>
    </source>
</evidence>